<dbReference type="RefSeq" id="WP_309831374.1">
    <property type="nucleotide sequence ID" value="NZ_JAVIZX010000001.1"/>
</dbReference>
<organism evidence="1 2">
    <name type="scientific">Paracidovorax wautersii</name>
    <dbReference type="NCBI Taxonomy" id="1177982"/>
    <lineage>
        <taxon>Bacteria</taxon>
        <taxon>Pseudomonadati</taxon>
        <taxon>Pseudomonadota</taxon>
        <taxon>Betaproteobacteria</taxon>
        <taxon>Burkholderiales</taxon>
        <taxon>Comamonadaceae</taxon>
        <taxon>Paracidovorax</taxon>
    </lineage>
</organism>
<dbReference type="Gene3D" id="2.40.30.180">
    <property type="entry name" value="Ubiquitin-activating enzyme E1, FCCH domain"/>
    <property type="match status" value="1"/>
</dbReference>
<sequence>MAQLPKGATFAIATGFGPSIVVTDISNAAEGVVTAAAHGLADGDIVELTTGWTKLNRRIFKVDQLSATTFALVNIDTTSTASFPPGSSAGSFRKITAWTQVPKVMNPNTSGGEPKPVTYEFLEDENEYQINNGFSATGYTIEIDDDIETPGYAAVLKASDEQSETALRILMKGNKNPTYMPCYVAMNPIPVLQEGQINRLRVSFNGRARPTRYSGTVA</sequence>
<evidence type="ECO:0008006" key="3">
    <source>
        <dbReference type="Google" id="ProtNLM"/>
    </source>
</evidence>
<dbReference type="InterPro" id="IPR014918">
    <property type="entry name" value="Phage_tail_3"/>
</dbReference>
<reference evidence="1 2" key="1">
    <citation type="submission" date="2023-08" db="EMBL/GenBank/DDBJ databases">
        <title>Functional and genomic diversity of the sorghum phyllosphere microbiome.</title>
        <authorList>
            <person name="Shade A."/>
        </authorList>
    </citation>
    <scope>NUCLEOTIDE SEQUENCE [LARGE SCALE GENOMIC DNA]</scope>
    <source>
        <strain evidence="1 2">SORGH_AS_0335</strain>
    </source>
</reference>
<dbReference type="Pfam" id="PF08813">
    <property type="entry name" value="Phage_tail_3"/>
    <property type="match status" value="1"/>
</dbReference>
<protein>
    <recommendedName>
        <fullName evidence="3">Phage tail tube protein, TTP</fullName>
    </recommendedName>
</protein>
<keyword evidence="2" id="KW-1185">Reference proteome</keyword>
<comment type="caution">
    <text evidence="1">The sequence shown here is derived from an EMBL/GenBank/DDBJ whole genome shotgun (WGS) entry which is preliminary data.</text>
</comment>
<gene>
    <name evidence="1" type="ORF">QE399_003859</name>
</gene>
<name>A0ABU1IGB4_9BURK</name>
<dbReference type="EMBL" id="JAVIZX010000001">
    <property type="protein sequence ID" value="MDR6216170.1"/>
    <property type="molecule type" value="Genomic_DNA"/>
</dbReference>
<evidence type="ECO:0000313" key="2">
    <source>
        <dbReference type="Proteomes" id="UP001267710"/>
    </source>
</evidence>
<dbReference type="Proteomes" id="UP001267710">
    <property type="component" value="Unassembled WGS sequence"/>
</dbReference>
<dbReference type="InterPro" id="IPR042302">
    <property type="entry name" value="E1_FCCH_sf"/>
</dbReference>
<accession>A0ABU1IGB4</accession>
<evidence type="ECO:0000313" key="1">
    <source>
        <dbReference type="EMBL" id="MDR6216170.1"/>
    </source>
</evidence>
<proteinExistence type="predicted"/>